<dbReference type="Proteomes" id="UP001152561">
    <property type="component" value="Unassembled WGS sequence"/>
</dbReference>
<organism evidence="2 3">
    <name type="scientific">Anisodus acutangulus</name>
    <dbReference type="NCBI Taxonomy" id="402998"/>
    <lineage>
        <taxon>Eukaryota</taxon>
        <taxon>Viridiplantae</taxon>
        <taxon>Streptophyta</taxon>
        <taxon>Embryophyta</taxon>
        <taxon>Tracheophyta</taxon>
        <taxon>Spermatophyta</taxon>
        <taxon>Magnoliopsida</taxon>
        <taxon>eudicotyledons</taxon>
        <taxon>Gunneridae</taxon>
        <taxon>Pentapetalae</taxon>
        <taxon>asterids</taxon>
        <taxon>lamiids</taxon>
        <taxon>Solanales</taxon>
        <taxon>Solanaceae</taxon>
        <taxon>Solanoideae</taxon>
        <taxon>Hyoscyameae</taxon>
        <taxon>Anisodus</taxon>
    </lineage>
</organism>
<accession>A0A9Q1MHI7</accession>
<keyword evidence="1" id="KW-0812">Transmembrane</keyword>
<sequence length="121" mass="13968">MPYNALEMLLKLEMICCCTLKPWLLFHYKLVAAPFYENMLLPLSFRYYAWYFFANCYWFGMFVAATCDWYHIRGATELKRTLDKASSCCFVVVLIAMSCSFGVILVAISCCILAVNTSFLV</sequence>
<evidence type="ECO:0000313" key="2">
    <source>
        <dbReference type="EMBL" id="KAJ8560395.1"/>
    </source>
</evidence>
<evidence type="ECO:0000313" key="3">
    <source>
        <dbReference type="Proteomes" id="UP001152561"/>
    </source>
</evidence>
<keyword evidence="1" id="KW-0472">Membrane</keyword>
<keyword evidence="3" id="KW-1185">Reference proteome</keyword>
<feature type="transmembrane region" description="Helical" evidence="1">
    <location>
        <begin position="88"/>
        <end position="115"/>
    </location>
</feature>
<keyword evidence="1" id="KW-1133">Transmembrane helix</keyword>
<comment type="caution">
    <text evidence="2">The sequence shown here is derived from an EMBL/GenBank/DDBJ whole genome shotgun (WGS) entry which is preliminary data.</text>
</comment>
<reference evidence="3" key="1">
    <citation type="journal article" date="2023" name="Proc. Natl. Acad. Sci. U.S.A.">
        <title>Genomic and structural basis for evolution of tropane alkaloid biosynthesis.</title>
        <authorList>
            <person name="Wanga Y.-J."/>
            <person name="Taina T."/>
            <person name="Yua J.-Y."/>
            <person name="Lia J."/>
            <person name="Xua B."/>
            <person name="Chenc J."/>
            <person name="D'Auriad J.C."/>
            <person name="Huanga J.-P."/>
            <person name="Huanga S.-X."/>
        </authorList>
    </citation>
    <scope>NUCLEOTIDE SEQUENCE [LARGE SCALE GENOMIC DNA]</scope>
    <source>
        <strain evidence="3">cv. KIB-2019</strain>
    </source>
</reference>
<feature type="transmembrane region" description="Helical" evidence="1">
    <location>
        <begin position="48"/>
        <end position="67"/>
    </location>
</feature>
<dbReference type="EMBL" id="JAJAGQ010000006">
    <property type="protein sequence ID" value="KAJ8560395.1"/>
    <property type="molecule type" value="Genomic_DNA"/>
</dbReference>
<protein>
    <submittedName>
        <fullName evidence="2">Uncharacterized protein</fullName>
    </submittedName>
</protein>
<dbReference type="AlphaFoldDB" id="A0A9Q1MHI7"/>
<proteinExistence type="predicted"/>
<evidence type="ECO:0000256" key="1">
    <source>
        <dbReference type="SAM" id="Phobius"/>
    </source>
</evidence>
<name>A0A9Q1MHI7_9SOLA</name>
<gene>
    <name evidence="2" type="ORF">K7X08_022255</name>
</gene>